<accession>A0A1L9PDG6</accession>
<dbReference type="Proteomes" id="UP000184073">
    <property type="component" value="Unassembled WGS sequence"/>
</dbReference>
<name>A0A1L9PDG6_ASPVE</name>
<dbReference type="Gene3D" id="3.30.70.100">
    <property type="match status" value="1"/>
</dbReference>
<dbReference type="GeneID" id="63732497"/>
<dbReference type="STRING" id="1036611.A0A1L9PDG6"/>
<proteinExistence type="inferred from homology"/>
<dbReference type="InterPro" id="IPR009799">
    <property type="entry name" value="EthD_dom"/>
</dbReference>
<protein>
    <recommendedName>
        <fullName evidence="2">EthD domain-containing protein</fullName>
    </recommendedName>
</protein>
<evidence type="ECO:0000259" key="2">
    <source>
        <dbReference type="Pfam" id="PF07110"/>
    </source>
</evidence>
<sequence>MSSGFTIVVFVTRKHELSPAEFRDHWENRHVPLLQRLGGASFPLSHTRHYLQRDETRADYPVSPLVGHAADFTYDGFAIVSFASREAFQEFLPVMTSPEVLEDEGRFTDRDKMKAVVLGDIRATA</sequence>
<evidence type="ECO:0000256" key="1">
    <source>
        <dbReference type="ARBA" id="ARBA00005986"/>
    </source>
</evidence>
<dbReference type="VEuPathDB" id="FungiDB:ASPVEDRAFT_81145"/>
<organism evidence="3 4">
    <name type="scientific">Aspergillus versicolor CBS 583.65</name>
    <dbReference type="NCBI Taxonomy" id="1036611"/>
    <lineage>
        <taxon>Eukaryota</taxon>
        <taxon>Fungi</taxon>
        <taxon>Dikarya</taxon>
        <taxon>Ascomycota</taxon>
        <taxon>Pezizomycotina</taxon>
        <taxon>Eurotiomycetes</taxon>
        <taxon>Eurotiomycetidae</taxon>
        <taxon>Eurotiales</taxon>
        <taxon>Aspergillaceae</taxon>
        <taxon>Aspergillus</taxon>
        <taxon>Aspergillus subgen. Nidulantes</taxon>
    </lineage>
</organism>
<dbReference type="GO" id="GO:0016491">
    <property type="term" value="F:oxidoreductase activity"/>
    <property type="evidence" value="ECO:0007669"/>
    <property type="project" value="InterPro"/>
</dbReference>
<comment type="similarity">
    <text evidence="1">Belongs to the tpcK family.</text>
</comment>
<evidence type="ECO:0000313" key="4">
    <source>
        <dbReference type="Proteomes" id="UP000184073"/>
    </source>
</evidence>
<reference evidence="4" key="1">
    <citation type="journal article" date="2017" name="Genome Biol.">
        <title>Comparative genomics reveals high biological diversity and specific adaptations in the industrially and medically important fungal genus Aspergillus.</title>
        <authorList>
            <person name="de Vries R.P."/>
            <person name="Riley R."/>
            <person name="Wiebenga A."/>
            <person name="Aguilar-Osorio G."/>
            <person name="Amillis S."/>
            <person name="Uchima C.A."/>
            <person name="Anderluh G."/>
            <person name="Asadollahi M."/>
            <person name="Askin M."/>
            <person name="Barry K."/>
            <person name="Battaglia E."/>
            <person name="Bayram O."/>
            <person name="Benocci T."/>
            <person name="Braus-Stromeyer S.A."/>
            <person name="Caldana C."/>
            <person name="Canovas D."/>
            <person name="Cerqueira G.C."/>
            <person name="Chen F."/>
            <person name="Chen W."/>
            <person name="Choi C."/>
            <person name="Clum A."/>
            <person name="Dos Santos R.A."/>
            <person name="Damasio A.R."/>
            <person name="Diallinas G."/>
            <person name="Emri T."/>
            <person name="Fekete E."/>
            <person name="Flipphi M."/>
            <person name="Freyberg S."/>
            <person name="Gallo A."/>
            <person name="Gournas C."/>
            <person name="Habgood R."/>
            <person name="Hainaut M."/>
            <person name="Harispe M.L."/>
            <person name="Henrissat B."/>
            <person name="Hilden K.S."/>
            <person name="Hope R."/>
            <person name="Hossain A."/>
            <person name="Karabika E."/>
            <person name="Karaffa L."/>
            <person name="Karanyi Z."/>
            <person name="Krasevec N."/>
            <person name="Kuo A."/>
            <person name="Kusch H."/>
            <person name="LaButti K."/>
            <person name="Lagendijk E.L."/>
            <person name="Lapidus A."/>
            <person name="Levasseur A."/>
            <person name="Lindquist E."/>
            <person name="Lipzen A."/>
            <person name="Logrieco A.F."/>
            <person name="MacCabe A."/>
            <person name="Maekelae M.R."/>
            <person name="Malavazi I."/>
            <person name="Melin P."/>
            <person name="Meyer V."/>
            <person name="Mielnichuk N."/>
            <person name="Miskei M."/>
            <person name="Molnar A.P."/>
            <person name="Mule G."/>
            <person name="Ngan C.Y."/>
            <person name="Orejas M."/>
            <person name="Orosz E."/>
            <person name="Ouedraogo J.P."/>
            <person name="Overkamp K.M."/>
            <person name="Park H.-S."/>
            <person name="Perrone G."/>
            <person name="Piumi F."/>
            <person name="Punt P.J."/>
            <person name="Ram A.F."/>
            <person name="Ramon A."/>
            <person name="Rauscher S."/>
            <person name="Record E."/>
            <person name="Riano-Pachon D.M."/>
            <person name="Robert V."/>
            <person name="Roehrig J."/>
            <person name="Ruller R."/>
            <person name="Salamov A."/>
            <person name="Salih N.S."/>
            <person name="Samson R.A."/>
            <person name="Sandor E."/>
            <person name="Sanguinetti M."/>
            <person name="Schuetze T."/>
            <person name="Sepcic K."/>
            <person name="Shelest E."/>
            <person name="Sherlock G."/>
            <person name="Sophianopoulou V."/>
            <person name="Squina F.M."/>
            <person name="Sun H."/>
            <person name="Susca A."/>
            <person name="Todd R.B."/>
            <person name="Tsang A."/>
            <person name="Unkles S.E."/>
            <person name="van de Wiele N."/>
            <person name="van Rossen-Uffink D."/>
            <person name="Oliveira J.V."/>
            <person name="Vesth T.C."/>
            <person name="Visser J."/>
            <person name="Yu J.-H."/>
            <person name="Zhou M."/>
            <person name="Andersen M.R."/>
            <person name="Archer D.B."/>
            <person name="Baker S.E."/>
            <person name="Benoit I."/>
            <person name="Brakhage A.A."/>
            <person name="Braus G.H."/>
            <person name="Fischer R."/>
            <person name="Frisvad J.C."/>
            <person name="Goldman G.H."/>
            <person name="Houbraken J."/>
            <person name="Oakley B."/>
            <person name="Pocsi I."/>
            <person name="Scazzocchio C."/>
            <person name="Seiboth B."/>
            <person name="vanKuyk P.A."/>
            <person name="Wortman J."/>
            <person name="Dyer P.S."/>
            <person name="Grigoriev I.V."/>
        </authorList>
    </citation>
    <scope>NUCLEOTIDE SEQUENCE [LARGE SCALE GENOMIC DNA]</scope>
    <source>
        <strain evidence="4">CBS 583.65</strain>
    </source>
</reference>
<dbReference type="EMBL" id="KV878126">
    <property type="protein sequence ID" value="OJI99532.1"/>
    <property type="molecule type" value="Genomic_DNA"/>
</dbReference>
<dbReference type="OrthoDB" id="2519291at2759"/>
<feature type="domain" description="EthD" evidence="2">
    <location>
        <begin position="14"/>
        <end position="110"/>
    </location>
</feature>
<dbReference type="AlphaFoldDB" id="A0A1L9PDG6"/>
<gene>
    <name evidence="3" type="ORF">ASPVEDRAFT_81145</name>
</gene>
<dbReference type="Pfam" id="PF07110">
    <property type="entry name" value="EthD"/>
    <property type="match status" value="1"/>
</dbReference>
<dbReference type="SUPFAM" id="SSF54909">
    <property type="entry name" value="Dimeric alpha+beta barrel"/>
    <property type="match status" value="1"/>
</dbReference>
<dbReference type="RefSeq" id="XP_040665295.1">
    <property type="nucleotide sequence ID" value="XM_040816986.1"/>
</dbReference>
<dbReference type="InterPro" id="IPR011008">
    <property type="entry name" value="Dimeric_a/b-barrel"/>
</dbReference>
<evidence type="ECO:0000313" key="3">
    <source>
        <dbReference type="EMBL" id="OJI99532.1"/>
    </source>
</evidence>
<keyword evidence="4" id="KW-1185">Reference proteome</keyword>